<sequence>MTNEHSRSCRRLDNHDDDDSYSANPAKRPINALAYKRLPKIRLLSDYRRIQTTMAIVHDCVSTASCAPVIAHRGPFCKDAAKSDFGQHLNMLKRPNLTSVVEDTAFHF</sequence>
<dbReference type="AlphaFoldDB" id="A0A4C1ZGY9"/>
<proteinExistence type="predicted"/>
<protein>
    <submittedName>
        <fullName evidence="2">Uncharacterized protein</fullName>
    </submittedName>
</protein>
<keyword evidence="3" id="KW-1185">Reference proteome</keyword>
<dbReference type="Proteomes" id="UP000299102">
    <property type="component" value="Unassembled WGS sequence"/>
</dbReference>
<evidence type="ECO:0000313" key="2">
    <source>
        <dbReference type="EMBL" id="GBP85795.1"/>
    </source>
</evidence>
<evidence type="ECO:0000313" key="3">
    <source>
        <dbReference type="Proteomes" id="UP000299102"/>
    </source>
</evidence>
<evidence type="ECO:0000256" key="1">
    <source>
        <dbReference type="SAM" id="MobiDB-lite"/>
    </source>
</evidence>
<feature type="compositionally biased region" description="Basic and acidic residues" evidence="1">
    <location>
        <begin position="1"/>
        <end position="14"/>
    </location>
</feature>
<gene>
    <name evidence="2" type="ORF">EVAR_77899_1</name>
</gene>
<accession>A0A4C1ZGY9</accession>
<reference evidence="2 3" key="1">
    <citation type="journal article" date="2019" name="Commun. Biol.">
        <title>The bagworm genome reveals a unique fibroin gene that provides high tensile strength.</title>
        <authorList>
            <person name="Kono N."/>
            <person name="Nakamura H."/>
            <person name="Ohtoshi R."/>
            <person name="Tomita M."/>
            <person name="Numata K."/>
            <person name="Arakawa K."/>
        </authorList>
    </citation>
    <scope>NUCLEOTIDE SEQUENCE [LARGE SCALE GENOMIC DNA]</scope>
</reference>
<dbReference type="EMBL" id="BGZK01001760">
    <property type="protein sequence ID" value="GBP85795.1"/>
    <property type="molecule type" value="Genomic_DNA"/>
</dbReference>
<organism evidence="2 3">
    <name type="scientific">Eumeta variegata</name>
    <name type="common">Bagworm moth</name>
    <name type="synonym">Eumeta japonica</name>
    <dbReference type="NCBI Taxonomy" id="151549"/>
    <lineage>
        <taxon>Eukaryota</taxon>
        <taxon>Metazoa</taxon>
        <taxon>Ecdysozoa</taxon>
        <taxon>Arthropoda</taxon>
        <taxon>Hexapoda</taxon>
        <taxon>Insecta</taxon>
        <taxon>Pterygota</taxon>
        <taxon>Neoptera</taxon>
        <taxon>Endopterygota</taxon>
        <taxon>Lepidoptera</taxon>
        <taxon>Glossata</taxon>
        <taxon>Ditrysia</taxon>
        <taxon>Tineoidea</taxon>
        <taxon>Psychidae</taxon>
        <taxon>Oiketicinae</taxon>
        <taxon>Eumeta</taxon>
    </lineage>
</organism>
<name>A0A4C1ZGY9_EUMVA</name>
<feature type="region of interest" description="Disordered" evidence="1">
    <location>
        <begin position="1"/>
        <end position="25"/>
    </location>
</feature>
<comment type="caution">
    <text evidence="2">The sequence shown here is derived from an EMBL/GenBank/DDBJ whole genome shotgun (WGS) entry which is preliminary data.</text>
</comment>